<gene>
    <name evidence="2" type="ORF">D1O30_07010</name>
</gene>
<organism evidence="2 3">
    <name type="scientific">Methylocystis hirsuta</name>
    <dbReference type="NCBI Taxonomy" id="369798"/>
    <lineage>
        <taxon>Bacteria</taxon>
        <taxon>Pseudomonadati</taxon>
        <taxon>Pseudomonadota</taxon>
        <taxon>Alphaproteobacteria</taxon>
        <taxon>Hyphomicrobiales</taxon>
        <taxon>Methylocystaceae</taxon>
        <taxon>Methylocystis</taxon>
    </lineage>
</organism>
<protein>
    <submittedName>
        <fullName evidence="2">Uncharacterized protein</fullName>
    </submittedName>
</protein>
<comment type="caution">
    <text evidence="2">The sequence shown here is derived from an EMBL/GenBank/DDBJ whole genome shotgun (WGS) entry which is preliminary data.</text>
</comment>
<dbReference type="AlphaFoldDB" id="A0A3M9XQK3"/>
<name>A0A3M9XQK3_9HYPH</name>
<dbReference type="Proteomes" id="UP000268623">
    <property type="component" value="Unassembled WGS sequence"/>
</dbReference>
<evidence type="ECO:0000313" key="2">
    <source>
        <dbReference type="EMBL" id="RNJ49388.1"/>
    </source>
</evidence>
<evidence type="ECO:0000256" key="1">
    <source>
        <dbReference type="SAM" id="Phobius"/>
    </source>
</evidence>
<sequence>MIFSENPIAGALRQYLAAPKAPITTAEPLWHGAGPWHDFFHHPTPGDVWGLVAICASAALIWWVLDDLRRKARDPAERKKWLK</sequence>
<dbReference type="RefSeq" id="WP_123175354.1">
    <property type="nucleotide sequence ID" value="NZ_QWDD01000001.1"/>
</dbReference>
<dbReference type="EMBL" id="QWDD01000001">
    <property type="protein sequence ID" value="RNJ49388.1"/>
    <property type="molecule type" value="Genomic_DNA"/>
</dbReference>
<proteinExistence type="predicted"/>
<feature type="transmembrane region" description="Helical" evidence="1">
    <location>
        <begin position="48"/>
        <end position="65"/>
    </location>
</feature>
<keyword evidence="1" id="KW-0812">Transmembrane</keyword>
<accession>A0A3M9XQK3</accession>
<reference evidence="2 3" key="1">
    <citation type="submission" date="2018-08" db="EMBL/GenBank/DDBJ databases">
        <title>Genome sequence of Methylocystis hirsuta CSC1, a methanotroph able to accumulate PHAs.</title>
        <authorList>
            <person name="Bordel S."/>
            <person name="Rodriguez E."/>
            <person name="Gancedo J."/>
            <person name="Munoz R."/>
        </authorList>
    </citation>
    <scope>NUCLEOTIDE SEQUENCE [LARGE SCALE GENOMIC DNA]</scope>
    <source>
        <strain evidence="2 3">CSC1</strain>
    </source>
</reference>
<evidence type="ECO:0000313" key="3">
    <source>
        <dbReference type="Proteomes" id="UP000268623"/>
    </source>
</evidence>
<keyword evidence="1" id="KW-1133">Transmembrane helix</keyword>
<keyword evidence="1" id="KW-0472">Membrane</keyword>
<keyword evidence="3" id="KW-1185">Reference proteome</keyword>